<dbReference type="AlphaFoldDB" id="A0A8J5F5T1"/>
<evidence type="ECO:0000259" key="7">
    <source>
        <dbReference type="Pfam" id="PF00892"/>
    </source>
</evidence>
<feature type="transmembrane region" description="Helical" evidence="6">
    <location>
        <begin position="23"/>
        <end position="42"/>
    </location>
</feature>
<evidence type="ECO:0000313" key="9">
    <source>
        <dbReference type="Proteomes" id="UP000734854"/>
    </source>
</evidence>
<feature type="domain" description="EamA" evidence="7">
    <location>
        <begin position="25"/>
        <end position="162"/>
    </location>
</feature>
<keyword evidence="5 6" id="KW-0472">Membrane</keyword>
<evidence type="ECO:0000256" key="3">
    <source>
        <dbReference type="ARBA" id="ARBA00022692"/>
    </source>
</evidence>
<dbReference type="EMBL" id="JACMSC010000017">
    <property type="protein sequence ID" value="KAG6479611.1"/>
    <property type="molecule type" value="Genomic_DNA"/>
</dbReference>
<dbReference type="Pfam" id="PF00892">
    <property type="entry name" value="EamA"/>
    <property type="match status" value="2"/>
</dbReference>
<evidence type="ECO:0000256" key="2">
    <source>
        <dbReference type="ARBA" id="ARBA00007635"/>
    </source>
</evidence>
<keyword evidence="4 6" id="KW-1133">Transmembrane helix</keyword>
<dbReference type="PANTHER" id="PTHR31218">
    <property type="entry name" value="WAT1-RELATED PROTEIN"/>
    <property type="match status" value="1"/>
</dbReference>
<dbReference type="Proteomes" id="UP000734854">
    <property type="component" value="Unassembled WGS sequence"/>
</dbReference>
<feature type="transmembrane region" description="Helical" evidence="6">
    <location>
        <begin position="146"/>
        <end position="164"/>
    </location>
</feature>
<feature type="transmembrane region" description="Helical" evidence="6">
    <location>
        <begin position="280"/>
        <end position="304"/>
    </location>
</feature>
<proteinExistence type="inferred from homology"/>
<feature type="transmembrane region" description="Helical" evidence="6">
    <location>
        <begin position="83"/>
        <end position="102"/>
    </location>
</feature>
<keyword evidence="9" id="KW-1185">Reference proteome</keyword>
<evidence type="ECO:0000256" key="4">
    <source>
        <dbReference type="ARBA" id="ARBA00022989"/>
    </source>
</evidence>
<feature type="domain" description="EamA" evidence="7">
    <location>
        <begin position="198"/>
        <end position="355"/>
    </location>
</feature>
<protein>
    <recommendedName>
        <fullName evidence="6">WAT1-related protein</fullName>
    </recommendedName>
</protein>
<comment type="caution">
    <text evidence="8">The sequence shown here is derived from an EMBL/GenBank/DDBJ whole genome shotgun (WGS) entry which is preliminary data.</text>
</comment>
<dbReference type="InterPro" id="IPR000620">
    <property type="entry name" value="EamA_dom"/>
</dbReference>
<sequence>MSLAMGSGIGDWSKVARGLMPPAAMMLVQVVFAGVNLLYKLALNDGMDATVLVAYRYIFAAAFTTPLAFFIERKQRPKLTGKVLGLAFLCGLFGAGLAQNLYVSSMRLTSVTFVSAMSNLVPAMTFVLAISFRFEKLGIRTNYGQAKIIGTLLGLSGAMLLTFYKGVDIKLWSSKINLLKATNNGGRGSIPSHPNDILGSFLAVSSCLCYALWLLFQAKLTQLYPCHCSNTALVCLMGSILASILALCFQRHKIQWRLGFDIRLLTAAYSVSLDSMFRSFSITALSAGIGILATGMCFTLLGWCIMKKGPVYASVFNPLSLVLVAILSSFLLSEELYLGCLLGSGLIVLGLYLVLWGKGIEESKFGDQSVEEAVAARELMEVVVVRETGTHLPSAIKNDAELNHNTEEEDKP</sequence>
<gene>
    <name evidence="8" type="ORF">ZIOFF_063079</name>
</gene>
<feature type="transmembrane region" description="Helical" evidence="6">
    <location>
        <begin position="197"/>
        <end position="216"/>
    </location>
</feature>
<evidence type="ECO:0000256" key="5">
    <source>
        <dbReference type="ARBA" id="ARBA00023136"/>
    </source>
</evidence>
<accession>A0A8J5F5T1</accession>
<dbReference type="GO" id="GO:0016020">
    <property type="term" value="C:membrane"/>
    <property type="evidence" value="ECO:0007669"/>
    <property type="project" value="UniProtKB-SubCell"/>
</dbReference>
<feature type="transmembrane region" description="Helical" evidence="6">
    <location>
        <begin position="54"/>
        <end position="71"/>
    </location>
</feature>
<name>A0A8J5F5T1_ZINOF</name>
<comment type="similarity">
    <text evidence="2 6">Belongs to the drug/metabolite transporter (DMT) superfamily. Plant drug/metabolite exporter (P-DME) (TC 2.A.7.4) family.</text>
</comment>
<keyword evidence="3 6" id="KW-0812">Transmembrane</keyword>
<dbReference type="InterPro" id="IPR037185">
    <property type="entry name" value="EmrE-like"/>
</dbReference>
<comment type="subcellular location">
    <subcellularLocation>
        <location evidence="1 6">Membrane</location>
        <topology evidence="1 6">Multi-pass membrane protein</topology>
    </subcellularLocation>
</comment>
<feature type="transmembrane region" description="Helical" evidence="6">
    <location>
        <begin position="311"/>
        <end position="330"/>
    </location>
</feature>
<evidence type="ECO:0000313" key="8">
    <source>
        <dbReference type="EMBL" id="KAG6479611.1"/>
    </source>
</evidence>
<feature type="transmembrane region" description="Helical" evidence="6">
    <location>
        <begin position="228"/>
        <end position="247"/>
    </location>
</feature>
<organism evidence="8 9">
    <name type="scientific">Zingiber officinale</name>
    <name type="common">Ginger</name>
    <name type="synonym">Amomum zingiber</name>
    <dbReference type="NCBI Taxonomy" id="94328"/>
    <lineage>
        <taxon>Eukaryota</taxon>
        <taxon>Viridiplantae</taxon>
        <taxon>Streptophyta</taxon>
        <taxon>Embryophyta</taxon>
        <taxon>Tracheophyta</taxon>
        <taxon>Spermatophyta</taxon>
        <taxon>Magnoliopsida</taxon>
        <taxon>Liliopsida</taxon>
        <taxon>Zingiberales</taxon>
        <taxon>Zingiberaceae</taxon>
        <taxon>Zingiber</taxon>
    </lineage>
</organism>
<dbReference type="InterPro" id="IPR030184">
    <property type="entry name" value="WAT1-related"/>
</dbReference>
<reference evidence="8 9" key="1">
    <citation type="submission" date="2020-08" db="EMBL/GenBank/DDBJ databases">
        <title>Plant Genome Project.</title>
        <authorList>
            <person name="Zhang R.-G."/>
        </authorList>
    </citation>
    <scope>NUCLEOTIDE SEQUENCE [LARGE SCALE GENOMIC DNA]</scope>
    <source>
        <tissue evidence="8">Rhizome</tissue>
    </source>
</reference>
<dbReference type="GO" id="GO:0022857">
    <property type="term" value="F:transmembrane transporter activity"/>
    <property type="evidence" value="ECO:0007669"/>
    <property type="project" value="InterPro"/>
</dbReference>
<evidence type="ECO:0000256" key="6">
    <source>
        <dbReference type="RuleBase" id="RU363077"/>
    </source>
</evidence>
<feature type="transmembrane region" description="Helical" evidence="6">
    <location>
        <begin position="336"/>
        <end position="355"/>
    </location>
</feature>
<feature type="transmembrane region" description="Helical" evidence="6">
    <location>
        <begin position="108"/>
        <end position="134"/>
    </location>
</feature>
<dbReference type="SUPFAM" id="SSF103481">
    <property type="entry name" value="Multidrug resistance efflux transporter EmrE"/>
    <property type="match status" value="2"/>
</dbReference>
<evidence type="ECO:0000256" key="1">
    <source>
        <dbReference type="ARBA" id="ARBA00004141"/>
    </source>
</evidence>